<organism evidence="8 9">
    <name type="scientific">Thiocapsa rosea</name>
    <dbReference type="NCBI Taxonomy" id="69360"/>
    <lineage>
        <taxon>Bacteria</taxon>
        <taxon>Pseudomonadati</taxon>
        <taxon>Pseudomonadota</taxon>
        <taxon>Gammaproteobacteria</taxon>
        <taxon>Chromatiales</taxon>
        <taxon>Chromatiaceae</taxon>
        <taxon>Thiocapsa</taxon>
    </lineage>
</organism>
<accession>A0A495V7H7</accession>
<keyword evidence="3" id="KW-0998">Cell outer membrane</keyword>
<feature type="transmembrane region" description="Helical" evidence="6">
    <location>
        <begin position="12"/>
        <end position="30"/>
    </location>
</feature>
<dbReference type="RefSeq" id="WP_170164687.1">
    <property type="nucleotide sequence ID" value="NZ_RBXL01000001.1"/>
</dbReference>
<gene>
    <name evidence="8" type="ORF">BDD21_1073</name>
</gene>
<feature type="coiled-coil region" evidence="5">
    <location>
        <begin position="219"/>
        <end position="411"/>
    </location>
</feature>
<comment type="caution">
    <text evidence="8">The sequence shown here is derived from an EMBL/GenBank/DDBJ whole genome shotgun (WGS) entry which is preliminary data.</text>
</comment>
<evidence type="ECO:0000259" key="7">
    <source>
        <dbReference type="PROSITE" id="PS51123"/>
    </source>
</evidence>
<sequence>MSGSNSALVRPIAWVLLVALIGVYLLYDWYSGQLSAQLDQKDVRIAEADARIKDREARIVPLESEIAALQERIRELTDLHSGERRQLQELISAAEQDKAALREAIETLRQTDASVLAEEQAKTAAALEERDRGIAAYQELQVQYDAALANAESLKKDLTGLQRVIAESTAEHREQIELLERHLNERVSLAKATPKDEELMRAAQAAGLLPAAPGGGEDTRALTARLAEAQDALHTLQAESDAARSAHEMQLSALEGELKEARTALAEQSQQAPSADAVTQMQERLALAEAELAKVKADAATLQEAGTASADQLADAETRIAALAEQLAREQVAKATVANEKENTAAELEAELARAKTELADLRAELGAVSAAAEDIGEKAVAEARSRIAILEKAIEEERTASERLQSAAREEAAAAVAGLRDLYRRFSELGGTHTDRGMLLKLADTELRFQPGMATLPNDDLPSLDRIAGLLAEHPDLRIRIEGHTDSSGDEETNLALSLQRAEAVKQALVERGVDSARLSAEGLGPARAIADNTTPTGRAQNRRVEVYVIEG</sequence>
<evidence type="ECO:0000313" key="9">
    <source>
        <dbReference type="Proteomes" id="UP000274556"/>
    </source>
</evidence>
<evidence type="ECO:0000256" key="6">
    <source>
        <dbReference type="SAM" id="Phobius"/>
    </source>
</evidence>
<protein>
    <submittedName>
        <fullName evidence="8">OmpA family protein</fullName>
    </submittedName>
</protein>
<keyword evidence="2 4" id="KW-0472">Membrane</keyword>
<dbReference type="InterPro" id="IPR006664">
    <property type="entry name" value="OMP_bac"/>
</dbReference>
<feature type="coiled-coil region" evidence="5">
    <location>
        <begin position="59"/>
        <end position="111"/>
    </location>
</feature>
<dbReference type="PRINTS" id="PR01023">
    <property type="entry name" value="NAFLGMOTY"/>
</dbReference>
<dbReference type="Gene3D" id="3.30.1330.60">
    <property type="entry name" value="OmpA-like domain"/>
    <property type="match status" value="1"/>
</dbReference>
<name>A0A495V7H7_9GAMM</name>
<dbReference type="PANTHER" id="PTHR30329">
    <property type="entry name" value="STATOR ELEMENT OF FLAGELLAR MOTOR COMPLEX"/>
    <property type="match status" value="1"/>
</dbReference>
<dbReference type="Pfam" id="PF00691">
    <property type="entry name" value="OmpA"/>
    <property type="match status" value="1"/>
</dbReference>
<dbReference type="PANTHER" id="PTHR30329:SF21">
    <property type="entry name" value="LIPOPROTEIN YIAD-RELATED"/>
    <property type="match status" value="1"/>
</dbReference>
<feature type="domain" description="OmpA-like" evidence="7">
    <location>
        <begin position="437"/>
        <end position="553"/>
    </location>
</feature>
<dbReference type="InterPro" id="IPR050330">
    <property type="entry name" value="Bact_OuterMem_StrucFunc"/>
</dbReference>
<evidence type="ECO:0000256" key="4">
    <source>
        <dbReference type="PROSITE-ProRule" id="PRU00473"/>
    </source>
</evidence>
<evidence type="ECO:0000256" key="3">
    <source>
        <dbReference type="ARBA" id="ARBA00023237"/>
    </source>
</evidence>
<reference evidence="8 9" key="1">
    <citation type="submission" date="2018-10" db="EMBL/GenBank/DDBJ databases">
        <title>Genomic Encyclopedia of Archaeal and Bacterial Type Strains, Phase II (KMG-II): from individual species to whole genera.</title>
        <authorList>
            <person name="Goeker M."/>
        </authorList>
    </citation>
    <scope>NUCLEOTIDE SEQUENCE [LARGE SCALE GENOMIC DNA]</scope>
    <source>
        <strain evidence="8 9">DSM 235</strain>
    </source>
</reference>
<proteinExistence type="predicted"/>
<keyword evidence="6" id="KW-1133">Transmembrane helix</keyword>
<dbReference type="InterPro" id="IPR036737">
    <property type="entry name" value="OmpA-like_sf"/>
</dbReference>
<dbReference type="Proteomes" id="UP000274556">
    <property type="component" value="Unassembled WGS sequence"/>
</dbReference>
<dbReference type="CDD" id="cd07185">
    <property type="entry name" value="OmpA_C-like"/>
    <property type="match status" value="1"/>
</dbReference>
<evidence type="ECO:0000256" key="5">
    <source>
        <dbReference type="SAM" id="Coils"/>
    </source>
</evidence>
<keyword evidence="5" id="KW-0175">Coiled coil</keyword>
<evidence type="ECO:0000256" key="2">
    <source>
        <dbReference type="ARBA" id="ARBA00023136"/>
    </source>
</evidence>
<dbReference type="AlphaFoldDB" id="A0A495V7H7"/>
<dbReference type="PRINTS" id="PR01021">
    <property type="entry name" value="OMPADOMAIN"/>
</dbReference>
<dbReference type="PROSITE" id="PS51123">
    <property type="entry name" value="OMPA_2"/>
    <property type="match status" value="1"/>
</dbReference>
<dbReference type="InterPro" id="IPR006665">
    <property type="entry name" value="OmpA-like"/>
</dbReference>
<dbReference type="EMBL" id="RBXL01000001">
    <property type="protein sequence ID" value="RKT43718.1"/>
    <property type="molecule type" value="Genomic_DNA"/>
</dbReference>
<evidence type="ECO:0000313" key="8">
    <source>
        <dbReference type="EMBL" id="RKT43718.1"/>
    </source>
</evidence>
<dbReference type="GO" id="GO:0009279">
    <property type="term" value="C:cell outer membrane"/>
    <property type="evidence" value="ECO:0007669"/>
    <property type="project" value="UniProtKB-SubCell"/>
</dbReference>
<evidence type="ECO:0000256" key="1">
    <source>
        <dbReference type="ARBA" id="ARBA00004442"/>
    </source>
</evidence>
<feature type="coiled-coil region" evidence="5">
    <location>
        <begin position="137"/>
        <end position="171"/>
    </location>
</feature>
<keyword evidence="6" id="KW-0812">Transmembrane</keyword>
<keyword evidence="9" id="KW-1185">Reference proteome</keyword>
<comment type="subcellular location">
    <subcellularLocation>
        <location evidence="1">Cell outer membrane</location>
    </subcellularLocation>
</comment>
<dbReference type="SUPFAM" id="SSF103088">
    <property type="entry name" value="OmpA-like"/>
    <property type="match status" value="1"/>
</dbReference>